<dbReference type="CDD" id="cd00432">
    <property type="entry name" value="Ribosomal_L18_L5e"/>
    <property type="match status" value="1"/>
</dbReference>
<evidence type="ECO:0000256" key="1">
    <source>
        <dbReference type="ARBA" id="ARBA00007116"/>
    </source>
</evidence>
<dbReference type="GO" id="GO:0008097">
    <property type="term" value="F:5S rRNA binding"/>
    <property type="evidence" value="ECO:0007669"/>
    <property type="project" value="TreeGrafter"/>
</dbReference>
<dbReference type="Proteomes" id="UP000287352">
    <property type="component" value="Unassembled WGS sequence"/>
</dbReference>
<name>A0A401ZUC5_9CHLR</name>
<dbReference type="Pfam" id="PF00861">
    <property type="entry name" value="Ribosomal_L18p"/>
    <property type="match status" value="2"/>
</dbReference>
<evidence type="ECO:0000313" key="10">
    <source>
        <dbReference type="Proteomes" id="UP000287352"/>
    </source>
</evidence>
<keyword evidence="2 7" id="KW-0699">rRNA-binding</keyword>
<feature type="compositionally biased region" description="Low complexity" evidence="8">
    <location>
        <begin position="122"/>
        <end position="131"/>
    </location>
</feature>
<evidence type="ECO:0000256" key="5">
    <source>
        <dbReference type="ARBA" id="ARBA00023274"/>
    </source>
</evidence>
<dbReference type="PANTHER" id="PTHR12899:SF3">
    <property type="entry name" value="LARGE RIBOSOMAL SUBUNIT PROTEIN UL18M"/>
    <property type="match status" value="1"/>
</dbReference>
<sequence>MVRKMIFCDATMIKRFESNKARLRRHQRIRRHLEGTTSRPRLNVFRSGQHIYAQVIDDASGRTLAAASSLDESLQNFKPATPVDQTSDSHHAAANETAEVVEAAAEVTPAKARGAKSEKGASAKAGTGKKTVLPTAAKGPRKTPVEALAPIANNRKVALAREVGKLVAQRAKEKGVTQVVFDRGGYAYHGRVAALAEGAREIGLDF</sequence>
<evidence type="ECO:0000256" key="3">
    <source>
        <dbReference type="ARBA" id="ARBA00022884"/>
    </source>
</evidence>
<keyword evidence="10" id="KW-1185">Reference proteome</keyword>
<comment type="subunit">
    <text evidence="7">Part of the 50S ribosomal subunit; part of the 5S rRNA/L5/L18/L25 subcomplex. Contacts the 5S and 23S rRNAs.</text>
</comment>
<comment type="caution">
    <text evidence="9">The sequence shown here is derived from an EMBL/GenBank/DDBJ whole genome shotgun (WGS) entry which is preliminary data.</text>
</comment>
<comment type="function">
    <text evidence="7">This is one of the proteins that bind and probably mediate the attachment of the 5S RNA into the large ribosomal subunit, where it forms part of the central protuberance.</text>
</comment>
<dbReference type="InterPro" id="IPR005484">
    <property type="entry name" value="Ribosomal_uL18_bac/plant/anim"/>
</dbReference>
<evidence type="ECO:0000256" key="2">
    <source>
        <dbReference type="ARBA" id="ARBA00022730"/>
    </source>
</evidence>
<keyword evidence="3 7" id="KW-0694">RNA-binding</keyword>
<keyword evidence="4 7" id="KW-0689">Ribosomal protein</keyword>
<evidence type="ECO:0000256" key="4">
    <source>
        <dbReference type="ARBA" id="ARBA00022980"/>
    </source>
</evidence>
<organism evidence="9 10">
    <name type="scientific">Tengunoibacter tsumagoiensis</name>
    <dbReference type="NCBI Taxonomy" id="2014871"/>
    <lineage>
        <taxon>Bacteria</taxon>
        <taxon>Bacillati</taxon>
        <taxon>Chloroflexota</taxon>
        <taxon>Ktedonobacteria</taxon>
        <taxon>Ktedonobacterales</taxon>
        <taxon>Dictyobacteraceae</taxon>
        <taxon>Tengunoibacter</taxon>
    </lineage>
</organism>
<dbReference type="GO" id="GO:0022625">
    <property type="term" value="C:cytosolic large ribosomal subunit"/>
    <property type="evidence" value="ECO:0007669"/>
    <property type="project" value="TreeGrafter"/>
</dbReference>
<keyword evidence="5 7" id="KW-0687">Ribonucleoprotein</keyword>
<dbReference type="GO" id="GO:0006412">
    <property type="term" value="P:translation"/>
    <property type="evidence" value="ECO:0007669"/>
    <property type="project" value="UniProtKB-UniRule"/>
</dbReference>
<evidence type="ECO:0000256" key="8">
    <source>
        <dbReference type="SAM" id="MobiDB-lite"/>
    </source>
</evidence>
<accession>A0A401ZUC5</accession>
<dbReference type="EMBL" id="BIFR01000001">
    <property type="protein sequence ID" value="GCE10360.1"/>
    <property type="molecule type" value="Genomic_DNA"/>
</dbReference>
<dbReference type="AlphaFoldDB" id="A0A401ZUC5"/>
<gene>
    <name evidence="7" type="primary">rplR</name>
    <name evidence="9" type="ORF">KTT_02190</name>
</gene>
<protein>
    <recommendedName>
        <fullName evidence="6 7">Large ribosomal subunit protein uL18</fullName>
    </recommendedName>
</protein>
<comment type="similarity">
    <text evidence="1 7">Belongs to the universal ribosomal protein uL18 family.</text>
</comment>
<dbReference type="InterPro" id="IPR057268">
    <property type="entry name" value="Ribosomal_L18"/>
</dbReference>
<dbReference type="GO" id="GO:0003735">
    <property type="term" value="F:structural constituent of ribosome"/>
    <property type="evidence" value="ECO:0007669"/>
    <property type="project" value="InterPro"/>
</dbReference>
<evidence type="ECO:0000313" key="9">
    <source>
        <dbReference type="EMBL" id="GCE10360.1"/>
    </source>
</evidence>
<dbReference type="Gene3D" id="3.30.420.100">
    <property type="match status" value="1"/>
</dbReference>
<dbReference type="InterPro" id="IPR004389">
    <property type="entry name" value="Ribosomal_uL18_bac-type"/>
</dbReference>
<dbReference type="PANTHER" id="PTHR12899">
    <property type="entry name" value="39S RIBOSOMAL PROTEIN L18, MITOCHONDRIAL"/>
    <property type="match status" value="1"/>
</dbReference>
<evidence type="ECO:0000256" key="7">
    <source>
        <dbReference type="HAMAP-Rule" id="MF_01337"/>
    </source>
</evidence>
<evidence type="ECO:0000256" key="6">
    <source>
        <dbReference type="ARBA" id="ARBA00035197"/>
    </source>
</evidence>
<feature type="region of interest" description="Disordered" evidence="8">
    <location>
        <begin position="109"/>
        <end position="141"/>
    </location>
</feature>
<proteinExistence type="inferred from homology"/>
<dbReference type="HAMAP" id="MF_01337_B">
    <property type="entry name" value="Ribosomal_uL18_B"/>
    <property type="match status" value="1"/>
</dbReference>
<reference evidence="10" key="1">
    <citation type="submission" date="2018-12" db="EMBL/GenBank/DDBJ databases">
        <title>Tengunoibacter tsumagoiensis gen. nov., sp. nov., Dictyobacter kobayashii sp. nov., D. alpinus sp. nov., and D. joshuensis sp. nov. and description of Dictyobacteraceae fam. nov. within the order Ktedonobacterales isolated from Tengu-no-mugimeshi.</title>
        <authorList>
            <person name="Wang C.M."/>
            <person name="Zheng Y."/>
            <person name="Sakai Y."/>
            <person name="Toyoda A."/>
            <person name="Minakuchi Y."/>
            <person name="Abe K."/>
            <person name="Yokota A."/>
            <person name="Yabe S."/>
        </authorList>
    </citation>
    <scope>NUCLEOTIDE SEQUENCE [LARGE SCALE GENOMIC DNA]</scope>
    <source>
        <strain evidence="10">Uno3</strain>
    </source>
</reference>
<dbReference type="SUPFAM" id="SSF53137">
    <property type="entry name" value="Translational machinery components"/>
    <property type="match status" value="1"/>
</dbReference>